<comment type="similarity">
    <text evidence="1 4">Belongs to the D-isomer specific 2-hydroxyacid dehydrogenase family.</text>
</comment>
<dbReference type="GO" id="GO:0050578">
    <property type="term" value="F:(2R)-2-hydroxyacid dehydrogenase (NADP+) activity"/>
    <property type="evidence" value="ECO:0007669"/>
    <property type="project" value="UniProtKB-EC"/>
</dbReference>
<feature type="domain" description="D-isomer specific 2-hydroxyacid dehydrogenase catalytic" evidence="5">
    <location>
        <begin position="15"/>
        <end position="312"/>
    </location>
</feature>
<organism evidence="7 8">
    <name type="scientific">Sulfurovum lithotrophicum</name>
    <dbReference type="NCBI Taxonomy" id="206403"/>
    <lineage>
        <taxon>Bacteria</taxon>
        <taxon>Pseudomonadati</taxon>
        <taxon>Campylobacterota</taxon>
        <taxon>Epsilonproteobacteria</taxon>
        <taxon>Campylobacterales</taxon>
        <taxon>Sulfurovaceae</taxon>
        <taxon>Sulfurovum</taxon>
    </lineage>
</organism>
<dbReference type="Pfam" id="PF02826">
    <property type="entry name" value="2-Hacid_dh_C"/>
    <property type="match status" value="1"/>
</dbReference>
<dbReference type="InterPro" id="IPR036291">
    <property type="entry name" value="NAD(P)-bd_dom_sf"/>
</dbReference>
<feature type="domain" description="D-isomer specific 2-hydroxyacid dehydrogenase NAD-binding" evidence="6">
    <location>
        <begin position="108"/>
        <end position="288"/>
    </location>
</feature>
<keyword evidence="2 4" id="KW-0560">Oxidoreductase</keyword>
<reference evidence="7 8" key="1">
    <citation type="submission" date="2015-04" db="EMBL/GenBank/DDBJ databases">
        <title>Complete genome sequence of Sulfurovum lithotrophicum ATCC BAA-797T.</title>
        <authorList>
            <person name="Ahn J."/>
            <person name="Park G."/>
            <person name="Jeon W."/>
            <person name="Jang Y."/>
            <person name="Jang M."/>
            <person name="Lee H."/>
            <person name="Lee H."/>
        </authorList>
    </citation>
    <scope>NUCLEOTIDE SEQUENCE [LARGE SCALE GENOMIC DNA]</scope>
    <source>
        <strain evidence="8">ATCC BAA-797 / 42BKT</strain>
    </source>
</reference>
<dbReference type="EC" id="1.1.1.272" evidence="7"/>
<keyword evidence="3" id="KW-0520">NAD</keyword>
<evidence type="ECO:0000256" key="1">
    <source>
        <dbReference type="ARBA" id="ARBA00005854"/>
    </source>
</evidence>
<dbReference type="PROSITE" id="PS00671">
    <property type="entry name" value="D_2_HYDROXYACID_DH_3"/>
    <property type="match status" value="1"/>
</dbReference>
<dbReference type="GO" id="GO:0051287">
    <property type="term" value="F:NAD binding"/>
    <property type="evidence" value="ECO:0007669"/>
    <property type="project" value="InterPro"/>
</dbReference>
<dbReference type="PANTHER" id="PTHR43761:SF1">
    <property type="entry name" value="D-ISOMER SPECIFIC 2-HYDROXYACID DEHYDROGENASE CATALYTIC DOMAIN-CONTAINING PROTEIN-RELATED"/>
    <property type="match status" value="1"/>
</dbReference>
<evidence type="ECO:0000313" key="7">
    <source>
        <dbReference type="EMBL" id="AKF24187.1"/>
    </source>
</evidence>
<dbReference type="NCBIfam" id="NF006263">
    <property type="entry name" value="PRK08410.1"/>
    <property type="match status" value="1"/>
</dbReference>
<accession>A0A7U4RPZ3</accession>
<dbReference type="PROSITE" id="PS00670">
    <property type="entry name" value="D_2_HYDROXYACID_DH_2"/>
    <property type="match status" value="1"/>
</dbReference>
<dbReference type="Proteomes" id="UP000034444">
    <property type="component" value="Chromosome"/>
</dbReference>
<dbReference type="Gene3D" id="3.40.50.720">
    <property type="entry name" value="NAD(P)-binding Rossmann-like Domain"/>
    <property type="match status" value="2"/>
</dbReference>
<sequence length="315" mass="35188">MPKQIVILDTETLGEDLDLSPLEQFGDVTRYKNTTPDETLGRIQNADIVISNKVVLSEEMMRQCPDLDLICIAATGMNNVDLEAAKKLGIIVKNVSGYSTQSVVQHTFAMLFYLLEHLKYYDNVVQTGLWTISGLFTDVSRPFYEISGKKWGIIGMGTIGQEVARVASTFGAHISYYSTSGENSDQAYIQQPLDVLLSTSDIISIHAPLNEKTYGLINETNLPLLKEKAILLNLGRGGIINETDLAYELDRREIYAGLDVLEKEPVEADNRLMQISHKERLLITPHIAWTSIEAREKLLEGIVENIKQFLKATPV</sequence>
<dbReference type="KEGG" id="slh:YH65_01320"/>
<dbReference type="InterPro" id="IPR006140">
    <property type="entry name" value="D-isomer_DH_NAD-bd"/>
</dbReference>
<evidence type="ECO:0000313" key="8">
    <source>
        <dbReference type="Proteomes" id="UP000034444"/>
    </source>
</evidence>
<dbReference type="SUPFAM" id="SSF52283">
    <property type="entry name" value="Formate/glycerate dehydrogenase catalytic domain-like"/>
    <property type="match status" value="1"/>
</dbReference>
<dbReference type="RefSeq" id="WP_046550289.1">
    <property type="nucleotide sequence ID" value="NZ_CP011308.1"/>
</dbReference>
<dbReference type="InterPro" id="IPR006139">
    <property type="entry name" value="D-isomer_2_OHA_DH_cat_dom"/>
</dbReference>
<name>A0A7U4RPZ3_9BACT</name>
<dbReference type="AlphaFoldDB" id="A0A7U4RPZ3"/>
<protein>
    <submittedName>
        <fullName evidence="7">2-hydroxyacid dehydrogenase</fullName>
        <ecNumber evidence="7">1.1.1.272</ecNumber>
    </submittedName>
</protein>
<gene>
    <name evidence="7" type="ORF">YH65_01320</name>
</gene>
<evidence type="ECO:0000259" key="6">
    <source>
        <dbReference type="Pfam" id="PF02826"/>
    </source>
</evidence>
<evidence type="ECO:0000256" key="3">
    <source>
        <dbReference type="ARBA" id="ARBA00023027"/>
    </source>
</evidence>
<proteinExistence type="inferred from homology"/>
<evidence type="ECO:0000256" key="4">
    <source>
        <dbReference type="RuleBase" id="RU003719"/>
    </source>
</evidence>
<dbReference type="PANTHER" id="PTHR43761">
    <property type="entry name" value="D-ISOMER SPECIFIC 2-HYDROXYACID DEHYDROGENASE FAMILY PROTEIN (AFU_ORTHOLOGUE AFUA_1G13630)"/>
    <property type="match status" value="1"/>
</dbReference>
<evidence type="ECO:0000256" key="2">
    <source>
        <dbReference type="ARBA" id="ARBA00023002"/>
    </source>
</evidence>
<evidence type="ECO:0000259" key="5">
    <source>
        <dbReference type="Pfam" id="PF00389"/>
    </source>
</evidence>
<reference evidence="8" key="2">
    <citation type="journal article" date="2017" name="Stand. Genomic Sci.">
        <title>Complete genome sequence of the sulfur-oxidizing chemolithoautotrophic Sulfurovum lithotrophicum 42BKTT.</title>
        <authorList>
            <person name="Jeon W."/>
            <person name="Priscilla L."/>
            <person name="Park G."/>
            <person name="Lee H."/>
            <person name="Lee N."/>
            <person name="Lee D."/>
            <person name="Kwon H."/>
            <person name="Ahn I."/>
            <person name="Lee C."/>
            <person name="Lee H."/>
            <person name="Ahn J."/>
        </authorList>
    </citation>
    <scope>NUCLEOTIDE SEQUENCE [LARGE SCALE GENOMIC DNA]</scope>
    <source>
        <strain evidence="8">ATCC BAA-797 / 42BKT</strain>
    </source>
</reference>
<dbReference type="OrthoDB" id="9805416at2"/>
<keyword evidence="8" id="KW-1185">Reference proteome</keyword>
<dbReference type="InterPro" id="IPR050418">
    <property type="entry name" value="D-iso_2-hydroxyacid_DH_PdxB"/>
</dbReference>
<dbReference type="EMBL" id="CP011308">
    <property type="protein sequence ID" value="AKF24187.1"/>
    <property type="molecule type" value="Genomic_DNA"/>
</dbReference>
<dbReference type="SUPFAM" id="SSF51735">
    <property type="entry name" value="NAD(P)-binding Rossmann-fold domains"/>
    <property type="match status" value="1"/>
</dbReference>
<dbReference type="InterPro" id="IPR029753">
    <property type="entry name" value="D-isomer_DH_CS"/>
</dbReference>
<dbReference type="Pfam" id="PF00389">
    <property type="entry name" value="2-Hacid_dh"/>
    <property type="match status" value="1"/>
</dbReference>